<reference evidence="2 3" key="1">
    <citation type="submission" date="2015-07" db="EMBL/GenBank/DDBJ databases">
        <authorList>
            <person name="Cajimat M.N.B."/>
            <person name="Milazzo M.L."/>
            <person name="Fulhorst C.F."/>
        </authorList>
    </citation>
    <scope>NUCLEOTIDE SEQUENCE [LARGE SCALE GENOMIC DNA]</scope>
    <source>
        <strain evidence="2">Single colony</strain>
    </source>
</reference>
<dbReference type="Proteomes" id="UP000199069">
    <property type="component" value="Unassembled WGS sequence"/>
</dbReference>
<protein>
    <submittedName>
        <fullName evidence="2">BY PROTMAP: gi|342320395|gb|EGU12335.1| RNA binding protein [Rhodotorula glutinis ATCC 204091]</fullName>
    </submittedName>
</protein>
<feature type="region of interest" description="Disordered" evidence="1">
    <location>
        <begin position="137"/>
        <end position="217"/>
    </location>
</feature>
<organism evidence="2 3">
    <name type="scientific">Rhodotorula toruloides</name>
    <name type="common">Yeast</name>
    <name type="synonym">Rhodosporidium toruloides</name>
    <dbReference type="NCBI Taxonomy" id="5286"/>
    <lineage>
        <taxon>Eukaryota</taxon>
        <taxon>Fungi</taxon>
        <taxon>Dikarya</taxon>
        <taxon>Basidiomycota</taxon>
        <taxon>Pucciniomycotina</taxon>
        <taxon>Microbotryomycetes</taxon>
        <taxon>Sporidiobolales</taxon>
        <taxon>Sporidiobolaceae</taxon>
        <taxon>Rhodotorula</taxon>
    </lineage>
</organism>
<gene>
    <name evidence="2" type="primary">FGENESH: predicted gene_7.468</name>
    <name evidence="2" type="ORF">BN2166_0040830</name>
</gene>
<feature type="region of interest" description="Disordered" evidence="1">
    <location>
        <begin position="320"/>
        <end position="369"/>
    </location>
</feature>
<evidence type="ECO:0000313" key="2">
    <source>
        <dbReference type="EMBL" id="CTR08222.1"/>
    </source>
</evidence>
<evidence type="ECO:0000313" key="3">
    <source>
        <dbReference type="Proteomes" id="UP000199069"/>
    </source>
</evidence>
<feature type="compositionally biased region" description="Acidic residues" evidence="1">
    <location>
        <begin position="169"/>
        <end position="184"/>
    </location>
</feature>
<dbReference type="EMBL" id="CWKI01000007">
    <property type="protein sequence ID" value="CTR08222.1"/>
    <property type="molecule type" value="Genomic_DNA"/>
</dbReference>
<feature type="compositionally biased region" description="Polar residues" evidence="1">
    <location>
        <begin position="195"/>
        <end position="206"/>
    </location>
</feature>
<proteinExistence type="predicted"/>
<sequence length="465" mass="50508">MSSSAHTSTSSAPAFPRVGDTFSSLNEFKLACHRAALAAGIEVKIPAGSATSASLRCRLCDECRADRIGLGSPCSFRLYASATAVTKGTVKVSKSYLSHSCPKTVRQARERTGEARAWPLGKIEELEQAIAEGKKLPSKTWWGRPGVPAKEAGGSEDRDSESSDSATSSEEDGNLEDEDEEQDGSDGHDDGGEETSFTNGNTNSSDGGEDEGESYPSAAAVGKEVRKLIETGRVDPPSRRDTFSSARKLLVTLYAFAQSRGFSFYRRSDADDKNHLKLICSKGHHRYTKIKQGKWKVCVIADKDENGDWRITSSELEHNHEIDEVDNDEQASSRSSNRKGPSTASKRPKREADKPPVQHAAFLPSSTPSTPTPLHVEDLAAFLYSIFPAVPAHELQLVVDFLAHIGVSTLEDLATLVLLESSTLRHLVDTVQLPSLSPLKQASMRAAFHKCLEAIRQQAKADLRV</sequence>
<dbReference type="AlphaFoldDB" id="A0A0K3CHV4"/>
<dbReference type="OMA" id="ENGDWRI"/>
<keyword evidence="3" id="KW-1185">Reference proteome</keyword>
<evidence type="ECO:0000256" key="1">
    <source>
        <dbReference type="SAM" id="MobiDB-lite"/>
    </source>
</evidence>
<feature type="compositionally biased region" description="Polar residues" evidence="1">
    <location>
        <begin position="330"/>
        <end position="345"/>
    </location>
</feature>
<name>A0A0K3CHV4_RHOTO</name>
<accession>A0A0K3CHV4</accession>